<feature type="domain" description="HTH cro/C1-type" evidence="2">
    <location>
        <begin position="8"/>
        <end position="62"/>
    </location>
</feature>
<dbReference type="InterPro" id="IPR001387">
    <property type="entry name" value="Cro/C1-type_HTH"/>
</dbReference>
<keyword evidence="4" id="KW-1185">Reference proteome</keyword>
<evidence type="ECO:0000256" key="1">
    <source>
        <dbReference type="ARBA" id="ARBA00023125"/>
    </source>
</evidence>
<dbReference type="PANTHER" id="PTHR46558">
    <property type="entry name" value="TRACRIPTIONAL REGULATORY PROTEIN-RELATED-RELATED"/>
    <property type="match status" value="1"/>
</dbReference>
<dbReference type="GO" id="GO:0003677">
    <property type="term" value="F:DNA binding"/>
    <property type="evidence" value="ECO:0007669"/>
    <property type="project" value="UniProtKB-KW"/>
</dbReference>
<evidence type="ECO:0000313" key="3">
    <source>
        <dbReference type="EMBL" id="WNR45538.1"/>
    </source>
</evidence>
<dbReference type="PANTHER" id="PTHR46558:SF11">
    <property type="entry name" value="HTH-TYPE TRANSCRIPTIONAL REGULATOR XRE"/>
    <property type="match status" value="1"/>
</dbReference>
<sequence length="117" mass="13228">MNIIGENVKRIRKIHNLNQVEFASLIGVSQGSLSDIESGKNKPSVDTIVSLHTNFGCSLEWLLTGKTDQLNVDMEKERAHNNTEISPFENKLLSALRILDTNNQMEILEIINLKLRK</sequence>
<proteinExistence type="predicted"/>
<name>A0AA96LT87_9BACL</name>
<dbReference type="SUPFAM" id="SSF47413">
    <property type="entry name" value="lambda repressor-like DNA-binding domains"/>
    <property type="match status" value="1"/>
</dbReference>
<dbReference type="CDD" id="cd00093">
    <property type="entry name" value="HTH_XRE"/>
    <property type="match status" value="1"/>
</dbReference>
<dbReference type="Gene3D" id="1.10.260.40">
    <property type="entry name" value="lambda repressor-like DNA-binding domains"/>
    <property type="match status" value="1"/>
</dbReference>
<evidence type="ECO:0000259" key="2">
    <source>
        <dbReference type="PROSITE" id="PS50943"/>
    </source>
</evidence>
<dbReference type="SMART" id="SM00530">
    <property type="entry name" value="HTH_XRE"/>
    <property type="match status" value="1"/>
</dbReference>
<accession>A0AA96LT87</accession>
<evidence type="ECO:0000313" key="4">
    <source>
        <dbReference type="Proteomes" id="UP001304650"/>
    </source>
</evidence>
<dbReference type="RefSeq" id="WP_314802364.1">
    <property type="nucleotide sequence ID" value="NZ_CP130319.1"/>
</dbReference>
<dbReference type="PROSITE" id="PS50943">
    <property type="entry name" value="HTH_CROC1"/>
    <property type="match status" value="1"/>
</dbReference>
<gene>
    <name evidence="3" type="ORF">MJB10_05380</name>
</gene>
<dbReference type="EMBL" id="CP130319">
    <property type="protein sequence ID" value="WNR45538.1"/>
    <property type="molecule type" value="Genomic_DNA"/>
</dbReference>
<dbReference type="Proteomes" id="UP001304650">
    <property type="component" value="Chromosome"/>
</dbReference>
<dbReference type="InterPro" id="IPR010982">
    <property type="entry name" value="Lambda_DNA-bd_dom_sf"/>
</dbReference>
<reference evidence="3" key="1">
    <citation type="submission" date="2022-02" db="EMBL/GenBank/DDBJ databases">
        <title>Paenibacillus sp. MBLB1832 Whole Genome Shotgun Sequencing.</title>
        <authorList>
            <person name="Hwang C.Y."/>
            <person name="Cho E.-S."/>
            <person name="Seo M.-J."/>
        </authorList>
    </citation>
    <scope>NUCLEOTIDE SEQUENCE</scope>
    <source>
        <strain evidence="3">MBLB1832</strain>
    </source>
</reference>
<dbReference type="Pfam" id="PF01381">
    <property type="entry name" value="HTH_3"/>
    <property type="match status" value="1"/>
</dbReference>
<organism evidence="3 4">
    <name type="scientific">Paenibacillus roseopurpureus</name>
    <dbReference type="NCBI Taxonomy" id="2918901"/>
    <lineage>
        <taxon>Bacteria</taxon>
        <taxon>Bacillati</taxon>
        <taxon>Bacillota</taxon>
        <taxon>Bacilli</taxon>
        <taxon>Bacillales</taxon>
        <taxon>Paenibacillaceae</taxon>
        <taxon>Paenibacillus</taxon>
    </lineage>
</organism>
<protein>
    <submittedName>
        <fullName evidence="3">Helix-turn-helix transcriptional regulator</fullName>
    </submittedName>
</protein>
<dbReference type="AlphaFoldDB" id="A0AA96LT87"/>
<dbReference type="KEGG" id="proo:MJB10_05380"/>
<keyword evidence="1" id="KW-0238">DNA-binding</keyword>